<evidence type="ECO:0000313" key="2">
    <source>
        <dbReference type="EMBL" id="BCJ85501.1"/>
    </source>
</evidence>
<dbReference type="RefSeq" id="WP_200759621.1">
    <property type="nucleotide sequence ID" value="NZ_AP023366.1"/>
</dbReference>
<keyword evidence="1" id="KW-0175">Coiled coil</keyword>
<sequence>MLISKIKDIGKVTSLIKKDQTNSNKPDDGSDYEEINTQLLTDAVATKCFESFMELLQSRQEIANQLRGTEQQFYDSEEHVRNLTNEKEYLLEKIGNLETEVERLKEQLLTSKIRNDQLNDEFQEFREDSASKYQQLQNVLREQELANKQLMVDLNRVRSESQHRIDQLESKLREERTKNNHLQEQYNQVVKENASLIETINDFAQRAAAFSHFPLEIKQSIDKNKNPKSS</sequence>
<proteinExistence type="predicted"/>
<dbReference type="KEGG" id="eff:skT53_04860"/>
<evidence type="ECO:0000256" key="1">
    <source>
        <dbReference type="SAM" id="Coils"/>
    </source>
</evidence>
<organism evidence="2 3">
    <name type="scientific">Effusibacillus dendaii</name>
    <dbReference type="NCBI Taxonomy" id="2743772"/>
    <lineage>
        <taxon>Bacteria</taxon>
        <taxon>Bacillati</taxon>
        <taxon>Bacillota</taxon>
        <taxon>Bacilli</taxon>
        <taxon>Bacillales</taxon>
        <taxon>Alicyclobacillaceae</taxon>
        <taxon>Effusibacillus</taxon>
    </lineage>
</organism>
<reference evidence="2 3" key="1">
    <citation type="submission" date="2020-08" db="EMBL/GenBank/DDBJ databases">
        <title>Complete Genome Sequence of Effusibacillus dendaii Strain skT53, Isolated from Farmland soil.</title>
        <authorList>
            <person name="Konishi T."/>
            <person name="Kawasaki H."/>
        </authorList>
    </citation>
    <scope>NUCLEOTIDE SEQUENCE [LARGE SCALE GENOMIC DNA]</scope>
    <source>
        <strain evidence="3">skT53</strain>
    </source>
</reference>
<dbReference type="AlphaFoldDB" id="A0A7I8DC54"/>
<dbReference type="Proteomes" id="UP000593802">
    <property type="component" value="Chromosome"/>
</dbReference>
<protein>
    <submittedName>
        <fullName evidence="2">Uncharacterized protein</fullName>
    </submittedName>
</protein>
<keyword evidence="3" id="KW-1185">Reference proteome</keyword>
<dbReference type="EMBL" id="AP023366">
    <property type="protein sequence ID" value="BCJ85501.1"/>
    <property type="molecule type" value="Genomic_DNA"/>
</dbReference>
<dbReference type="SUPFAM" id="SSF90257">
    <property type="entry name" value="Myosin rod fragments"/>
    <property type="match status" value="1"/>
</dbReference>
<evidence type="ECO:0000313" key="3">
    <source>
        <dbReference type="Proteomes" id="UP000593802"/>
    </source>
</evidence>
<gene>
    <name evidence="2" type="ORF">skT53_04860</name>
</gene>
<feature type="coiled-coil region" evidence="1">
    <location>
        <begin position="80"/>
        <end position="199"/>
    </location>
</feature>
<name>A0A7I8DC54_9BACL</name>
<accession>A0A7I8DC54</accession>